<protein>
    <recommendedName>
        <fullName evidence="7">Protein kinase domain-containing protein</fullName>
    </recommendedName>
</protein>
<evidence type="ECO:0000256" key="4">
    <source>
        <dbReference type="ARBA" id="ARBA00022840"/>
    </source>
</evidence>
<dbReference type="InterPro" id="IPR011009">
    <property type="entry name" value="Kinase-like_dom_sf"/>
</dbReference>
<dbReference type="Gene3D" id="3.30.200.20">
    <property type="entry name" value="Phosphorylase Kinase, domain 1"/>
    <property type="match status" value="1"/>
</dbReference>
<evidence type="ECO:0000259" key="7">
    <source>
        <dbReference type="PROSITE" id="PS50011"/>
    </source>
</evidence>
<dbReference type="OMA" id="SHIVIST"/>
<evidence type="ECO:0000256" key="1">
    <source>
        <dbReference type="ARBA" id="ARBA00022679"/>
    </source>
</evidence>
<name>D8M1X4_BLAHO</name>
<evidence type="ECO:0000256" key="6">
    <source>
        <dbReference type="RuleBase" id="RU000304"/>
    </source>
</evidence>
<dbReference type="OrthoDB" id="4062651at2759"/>
<dbReference type="InterPro" id="IPR000719">
    <property type="entry name" value="Prot_kinase_dom"/>
</dbReference>
<dbReference type="PROSITE" id="PS00108">
    <property type="entry name" value="PROTEIN_KINASE_ST"/>
    <property type="match status" value="1"/>
</dbReference>
<dbReference type="SMART" id="SM00220">
    <property type="entry name" value="S_TKc"/>
    <property type="match status" value="1"/>
</dbReference>
<accession>D8M1X4</accession>
<keyword evidence="6" id="KW-0723">Serine/threonine-protein kinase</keyword>
<keyword evidence="1" id="KW-0808">Transferase</keyword>
<feature type="binding site" evidence="5">
    <location>
        <position position="175"/>
    </location>
    <ligand>
        <name>ATP</name>
        <dbReference type="ChEBI" id="CHEBI:30616"/>
    </ligand>
</feature>
<dbReference type="InterPro" id="IPR017441">
    <property type="entry name" value="Protein_kinase_ATP_BS"/>
</dbReference>
<dbReference type="Proteomes" id="UP000008312">
    <property type="component" value="Unassembled WGS sequence"/>
</dbReference>
<sequence length="410" mass="46785">MEVVKDLRNTVNQSYLFLKSYSKSILGNMESAKIGVTLQIVYGNDCKKINGALLISIRCLYQKRPYLFLDTENDIVKASRNILTAQGIANTPKFKSWGPGSTLLLAVSELIKTLQAQISQLGKDSTPSSAKIDNATLREVTKVGWNELRIMEYLGKGSYGTVYKATYQDKTVAVKVIERQVDLKYLDREMRIQFACDHPNILKLYGVSKTPHGETAFILEYAETTYFELIKRGVHLSNHEKFTIIRELADALLYIHRHGFIHRDLKAENILISNNHIKIGDFGFARELKSVENIHITPLGTPVMCSSWRVLTCSIAPELLLDVPVTNKVDVYSFGSVLNEIMSDRINYWDLNGIHPQFFQMVINGMRPEIATSTPIEVRMLIEDCWKESAFRPSMENVWIRINQWNPDSW</sequence>
<dbReference type="PANTHER" id="PTHR44329:SF288">
    <property type="entry name" value="MITOGEN-ACTIVATED PROTEIN KINASE KINASE KINASE 20"/>
    <property type="match status" value="1"/>
</dbReference>
<evidence type="ECO:0000256" key="2">
    <source>
        <dbReference type="ARBA" id="ARBA00022741"/>
    </source>
</evidence>
<evidence type="ECO:0000313" key="8">
    <source>
        <dbReference type="EMBL" id="CBK22063.2"/>
    </source>
</evidence>
<keyword evidence="3" id="KW-0418">Kinase</keyword>
<dbReference type="AlphaFoldDB" id="D8M1X4"/>
<evidence type="ECO:0000313" key="9">
    <source>
        <dbReference type="Proteomes" id="UP000008312"/>
    </source>
</evidence>
<dbReference type="EMBL" id="FN668646">
    <property type="protein sequence ID" value="CBK22063.2"/>
    <property type="molecule type" value="Genomic_DNA"/>
</dbReference>
<proteinExistence type="inferred from homology"/>
<dbReference type="GO" id="GO:0004674">
    <property type="term" value="F:protein serine/threonine kinase activity"/>
    <property type="evidence" value="ECO:0007669"/>
    <property type="project" value="UniProtKB-KW"/>
</dbReference>
<dbReference type="PANTHER" id="PTHR44329">
    <property type="entry name" value="SERINE/THREONINE-PROTEIN KINASE TNNI3K-RELATED"/>
    <property type="match status" value="1"/>
</dbReference>
<dbReference type="GeneID" id="24919339"/>
<evidence type="ECO:0000256" key="5">
    <source>
        <dbReference type="PROSITE-ProRule" id="PRU10141"/>
    </source>
</evidence>
<feature type="domain" description="Protein kinase" evidence="7">
    <location>
        <begin position="148"/>
        <end position="406"/>
    </location>
</feature>
<dbReference type="RefSeq" id="XP_012896111.1">
    <property type="nucleotide sequence ID" value="XM_013040657.1"/>
</dbReference>
<reference evidence="8" key="1">
    <citation type="submission" date="2010-02" db="EMBL/GenBank/DDBJ databases">
        <title>Sequencing and annotation of the Blastocystis hominis genome.</title>
        <authorList>
            <person name="Wincker P."/>
        </authorList>
    </citation>
    <scope>NUCLEOTIDE SEQUENCE</scope>
    <source>
        <strain evidence="8">Singapore isolate B</strain>
    </source>
</reference>
<comment type="similarity">
    <text evidence="6">Belongs to the protein kinase superfamily.</text>
</comment>
<dbReference type="InParanoid" id="D8M1X4"/>
<dbReference type="PROSITE" id="PS00107">
    <property type="entry name" value="PROTEIN_KINASE_ATP"/>
    <property type="match status" value="1"/>
</dbReference>
<keyword evidence="9" id="KW-1185">Reference proteome</keyword>
<gene>
    <name evidence="8" type="ORF">GSBLH_T00002133001</name>
</gene>
<dbReference type="GO" id="GO:0005524">
    <property type="term" value="F:ATP binding"/>
    <property type="evidence" value="ECO:0007669"/>
    <property type="project" value="UniProtKB-UniRule"/>
</dbReference>
<dbReference type="Gene3D" id="1.10.510.10">
    <property type="entry name" value="Transferase(Phosphotransferase) domain 1"/>
    <property type="match status" value="1"/>
</dbReference>
<keyword evidence="2 5" id="KW-0547">Nucleotide-binding</keyword>
<dbReference type="InterPro" id="IPR051681">
    <property type="entry name" value="Ser/Thr_Kinases-Pseudokinases"/>
</dbReference>
<keyword evidence="4 5" id="KW-0067">ATP-binding</keyword>
<evidence type="ECO:0000256" key="3">
    <source>
        <dbReference type="ARBA" id="ARBA00022777"/>
    </source>
</evidence>
<dbReference type="InterPro" id="IPR008271">
    <property type="entry name" value="Ser/Thr_kinase_AS"/>
</dbReference>
<dbReference type="Pfam" id="PF00069">
    <property type="entry name" value="Pkinase"/>
    <property type="match status" value="1"/>
</dbReference>
<dbReference type="PROSITE" id="PS50011">
    <property type="entry name" value="PROTEIN_KINASE_DOM"/>
    <property type="match status" value="1"/>
</dbReference>
<dbReference type="SUPFAM" id="SSF56112">
    <property type="entry name" value="Protein kinase-like (PK-like)"/>
    <property type="match status" value="1"/>
</dbReference>
<organism evidence="8">
    <name type="scientific">Blastocystis hominis</name>
    <dbReference type="NCBI Taxonomy" id="12968"/>
    <lineage>
        <taxon>Eukaryota</taxon>
        <taxon>Sar</taxon>
        <taxon>Stramenopiles</taxon>
        <taxon>Bigyra</taxon>
        <taxon>Opalozoa</taxon>
        <taxon>Opalinata</taxon>
        <taxon>Blastocystidae</taxon>
        <taxon>Blastocystis</taxon>
    </lineage>
</organism>